<gene>
    <name evidence="2" type="ORF">D7U36_13035</name>
</gene>
<evidence type="ECO:0000313" key="2">
    <source>
        <dbReference type="EMBL" id="RLP06328.1"/>
    </source>
</evidence>
<keyword evidence="1" id="KW-0732">Signal</keyword>
<dbReference type="AlphaFoldDB" id="A0A8B3FPR2"/>
<name>A0A8B3FPR2_9ACTN</name>
<comment type="caution">
    <text evidence="2">The sequence shown here is derived from an EMBL/GenBank/DDBJ whole genome shotgun (WGS) entry which is preliminary data.</text>
</comment>
<dbReference type="Proteomes" id="UP000279336">
    <property type="component" value="Unassembled WGS sequence"/>
</dbReference>
<dbReference type="OrthoDB" id="3787700at2"/>
<dbReference type="SUPFAM" id="SSF53822">
    <property type="entry name" value="Periplasmic binding protein-like I"/>
    <property type="match status" value="1"/>
</dbReference>
<dbReference type="RefSeq" id="WP_121588363.1">
    <property type="nucleotide sequence ID" value="NZ_RCIW01000029.1"/>
</dbReference>
<accession>A0A8B3FPR2</accession>
<dbReference type="EMBL" id="RCIW01000029">
    <property type="protein sequence ID" value="RLP06328.1"/>
    <property type="molecule type" value="Genomic_DNA"/>
</dbReference>
<feature type="signal peptide" evidence="1">
    <location>
        <begin position="1"/>
        <end position="24"/>
    </location>
</feature>
<protein>
    <submittedName>
        <fullName evidence="2">Amino acid ABC transporter substrate-binding protein</fullName>
    </submittedName>
</protein>
<evidence type="ECO:0000256" key="1">
    <source>
        <dbReference type="SAM" id="SignalP"/>
    </source>
</evidence>
<dbReference type="InterPro" id="IPR028082">
    <property type="entry name" value="Peripla_BP_I"/>
</dbReference>
<proteinExistence type="predicted"/>
<feature type="chain" id="PRO_5039044161" evidence="1">
    <location>
        <begin position="25"/>
        <end position="424"/>
    </location>
</feature>
<dbReference type="PROSITE" id="PS51257">
    <property type="entry name" value="PROKAR_LIPOPROTEIN"/>
    <property type="match status" value="1"/>
</dbReference>
<sequence length="424" mass="42263">MSARTRLAGRVAALAMSLVLTVSGCGGDDSTNGGGSDNTPAESTELALRVSGVPSHLNVGVIVSLGTGETEGSQWADNANGIQVAAYRLGLAGTEVEFTTIDDRGDSAEAVNAVQALSEAGVAGIVMATSGDHVDAALTRANELGVPVIAPYEQDTGALGETAWITGPSTDQVRRKLGDALASQNATAPLLVDAGSGEVSGIAYVGRADASAGNFATTIQSQIESAGADSVIVSGPATRLGAAVAGLQNAGVQVPIICTPDALSAQFSQSFVDNNASLSAPLLSVGTNTSDAAALTSGADGNAISAYLSGVRVMAAQNKHADLSGERTFSEVAQAADIASHDALVVLADAAAEAGSTKPAKITEAMGELVLGHDDGLAGAPLDLRKHAGLPEGPMAVLSASSQDLGLRPSTTTRTLVWFTTASS</sequence>
<dbReference type="Gene3D" id="3.40.50.2300">
    <property type="match status" value="2"/>
</dbReference>
<organism evidence="2 3">
    <name type="scientific">Propionibacterium australiense</name>
    <dbReference type="NCBI Taxonomy" id="119981"/>
    <lineage>
        <taxon>Bacteria</taxon>
        <taxon>Bacillati</taxon>
        <taxon>Actinomycetota</taxon>
        <taxon>Actinomycetes</taxon>
        <taxon>Propionibacteriales</taxon>
        <taxon>Propionibacteriaceae</taxon>
        <taxon>Propionibacterium</taxon>
    </lineage>
</organism>
<reference evidence="2 3" key="1">
    <citation type="submission" date="2018-10" db="EMBL/GenBank/DDBJ databases">
        <title>Propionibacterium australiense Genome Sequencing and Assembly.</title>
        <authorList>
            <person name="Bernier A.-M."/>
            <person name="Bernard K."/>
        </authorList>
    </citation>
    <scope>NUCLEOTIDE SEQUENCE [LARGE SCALE GENOMIC DNA]</scope>
    <source>
        <strain evidence="2 3">NML98A078</strain>
    </source>
</reference>
<evidence type="ECO:0000313" key="3">
    <source>
        <dbReference type="Proteomes" id="UP000279336"/>
    </source>
</evidence>